<keyword evidence="2 6" id="KW-0698">rRNA processing</keyword>
<dbReference type="PANTHER" id="PTHR31760:SF0">
    <property type="entry name" value="S-ADENOSYL-L-METHIONINE-DEPENDENT METHYLTRANSFERASES SUPERFAMILY PROTEIN"/>
    <property type="match status" value="1"/>
</dbReference>
<feature type="binding site" evidence="6">
    <location>
        <position position="77"/>
    </location>
    <ligand>
        <name>S-adenosyl-L-methionine</name>
        <dbReference type="ChEBI" id="CHEBI:59789"/>
    </ligand>
</feature>
<dbReference type="Proteomes" id="UP000824208">
    <property type="component" value="Unassembled WGS sequence"/>
</dbReference>
<keyword evidence="5 6" id="KW-0949">S-adenosyl-L-methionine</keyword>
<dbReference type="PIRSF" id="PIRSF003078">
    <property type="entry name" value="GidB"/>
    <property type="match status" value="1"/>
</dbReference>
<dbReference type="SUPFAM" id="SSF53335">
    <property type="entry name" value="S-adenosyl-L-methionine-dependent methyltransferases"/>
    <property type="match status" value="1"/>
</dbReference>
<dbReference type="NCBIfam" id="TIGR00138">
    <property type="entry name" value="rsmG_gidB"/>
    <property type="match status" value="1"/>
</dbReference>
<dbReference type="EC" id="2.1.1.-" evidence="6"/>
<comment type="function">
    <text evidence="6">Specifically methylates the N7 position of a guanine in 16S rRNA.</text>
</comment>
<gene>
    <name evidence="6 7" type="primary">rsmG</name>
    <name evidence="7" type="ORF">H9714_06265</name>
</gene>
<protein>
    <recommendedName>
        <fullName evidence="6">Ribosomal RNA small subunit methyltransferase G</fullName>
        <ecNumber evidence="6">2.1.1.-</ecNumber>
    </recommendedName>
    <alternativeName>
        <fullName evidence="6">16S rRNA 7-methylguanosine methyltransferase</fullName>
        <shortName evidence="6">16S rRNA m7G methyltransferase</shortName>
    </alternativeName>
</protein>
<dbReference type="PANTHER" id="PTHR31760">
    <property type="entry name" value="S-ADENOSYL-L-METHIONINE-DEPENDENT METHYLTRANSFERASES SUPERFAMILY PROTEIN"/>
    <property type="match status" value="1"/>
</dbReference>
<keyword evidence="1 6" id="KW-0963">Cytoplasm</keyword>
<dbReference type="Gene3D" id="3.40.50.150">
    <property type="entry name" value="Vaccinia Virus protein VP39"/>
    <property type="match status" value="1"/>
</dbReference>
<keyword evidence="3 6" id="KW-0489">Methyltransferase</keyword>
<dbReference type="AlphaFoldDB" id="A0A9D2MCL2"/>
<name>A0A9D2MCL2_9FIRM</name>
<dbReference type="InterPro" id="IPR029063">
    <property type="entry name" value="SAM-dependent_MTases_sf"/>
</dbReference>
<evidence type="ECO:0000256" key="5">
    <source>
        <dbReference type="ARBA" id="ARBA00022691"/>
    </source>
</evidence>
<feature type="binding site" evidence="6">
    <location>
        <position position="147"/>
    </location>
    <ligand>
        <name>S-adenosyl-L-methionine</name>
        <dbReference type="ChEBI" id="CHEBI:59789"/>
    </ligand>
</feature>
<proteinExistence type="inferred from homology"/>
<dbReference type="InterPro" id="IPR003682">
    <property type="entry name" value="rRNA_ssu_MeTfrase_G"/>
</dbReference>
<evidence type="ECO:0000313" key="8">
    <source>
        <dbReference type="Proteomes" id="UP000824208"/>
    </source>
</evidence>
<evidence type="ECO:0000256" key="6">
    <source>
        <dbReference type="HAMAP-Rule" id="MF_00074"/>
    </source>
</evidence>
<evidence type="ECO:0000256" key="3">
    <source>
        <dbReference type="ARBA" id="ARBA00022603"/>
    </source>
</evidence>
<dbReference type="FunFam" id="3.40.50.150:FF:000041">
    <property type="entry name" value="Ribosomal RNA small subunit methyltransferase G"/>
    <property type="match status" value="1"/>
</dbReference>
<sequence length="238" mass="26035">MEEAIRSGLAELGLLDRVPREAPEQLAEYGRLLLEKNQVMNLTAITDPDQVVKLHMLDCAALLTCADFAGRHIIDVGTGAGFPGMVLRILVPSARVVLLDSLNKRLHWLSEVANHLGLTGVETLHARAEEPSLQPPWRDGFDFATARAVASLEVLGELCLPYVKVGGRFLAMKAVDCEEELSRAAGGLRRLGGILRPSVDYTIPGSQVVHRVVVVEKSTPTPKGYPRRWAKIQKSPLH</sequence>
<evidence type="ECO:0000313" key="7">
    <source>
        <dbReference type="EMBL" id="HJB57138.1"/>
    </source>
</evidence>
<comment type="similarity">
    <text evidence="6">Belongs to the methyltransferase superfamily. RNA methyltransferase RsmG family.</text>
</comment>
<dbReference type="GO" id="GO:0005829">
    <property type="term" value="C:cytosol"/>
    <property type="evidence" value="ECO:0007669"/>
    <property type="project" value="TreeGrafter"/>
</dbReference>
<reference evidence="7" key="1">
    <citation type="journal article" date="2021" name="PeerJ">
        <title>Extensive microbial diversity within the chicken gut microbiome revealed by metagenomics and culture.</title>
        <authorList>
            <person name="Gilroy R."/>
            <person name="Ravi A."/>
            <person name="Getino M."/>
            <person name="Pursley I."/>
            <person name="Horton D.L."/>
            <person name="Alikhan N.F."/>
            <person name="Baker D."/>
            <person name="Gharbi K."/>
            <person name="Hall N."/>
            <person name="Watson M."/>
            <person name="Adriaenssens E.M."/>
            <person name="Foster-Nyarko E."/>
            <person name="Jarju S."/>
            <person name="Secka A."/>
            <person name="Antonio M."/>
            <person name="Oren A."/>
            <person name="Chaudhuri R.R."/>
            <person name="La Ragione R."/>
            <person name="Hildebrand F."/>
            <person name="Pallen M.J."/>
        </authorList>
    </citation>
    <scope>NUCLEOTIDE SEQUENCE</scope>
    <source>
        <strain evidence="7">CHK189-11263</strain>
    </source>
</reference>
<organism evidence="7 8">
    <name type="scientific">Candidatus Flavonifractor intestinipullorum</name>
    <dbReference type="NCBI Taxonomy" id="2838587"/>
    <lineage>
        <taxon>Bacteria</taxon>
        <taxon>Bacillati</taxon>
        <taxon>Bacillota</taxon>
        <taxon>Clostridia</taxon>
        <taxon>Eubacteriales</taxon>
        <taxon>Oscillospiraceae</taxon>
        <taxon>Flavonifractor</taxon>
    </lineage>
</organism>
<dbReference type="HAMAP" id="MF_00074">
    <property type="entry name" value="16SrRNA_methyltr_G"/>
    <property type="match status" value="1"/>
</dbReference>
<comment type="caution">
    <text evidence="6">Lacks conserved residue(s) required for the propagation of feature annotation.</text>
</comment>
<dbReference type="EMBL" id="DWYC01000053">
    <property type="protein sequence ID" value="HJB57138.1"/>
    <property type="molecule type" value="Genomic_DNA"/>
</dbReference>
<comment type="caution">
    <text evidence="7">The sequence shown here is derived from an EMBL/GenBank/DDBJ whole genome shotgun (WGS) entry which is preliminary data.</text>
</comment>
<dbReference type="Pfam" id="PF02527">
    <property type="entry name" value="GidB"/>
    <property type="match status" value="1"/>
</dbReference>
<evidence type="ECO:0000256" key="2">
    <source>
        <dbReference type="ARBA" id="ARBA00022552"/>
    </source>
</evidence>
<dbReference type="GO" id="GO:0070043">
    <property type="term" value="F:rRNA (guanine-N7-)-methyltransferase activity"/>
    <property type="evidence" value="ECO:0007669"/>
    <property type="project" value="UniProtKB-UniRule"/>
</dbReference>
<keyword evidence="4 6" id="KW-0808">Transferase</keyword>
<accession>A0A9D2MCL2</accession>
<comment type="subcellular location">
    <subcellularLocation>
        <location evidence="6">Cytoplasm</location>
    </subcellularLocation>
</comment>
<dbReference type="CDD" id="cd02440">
    <property type="entry name" value="AdoMet_MTases"/>
    <property type="match status" value="1"/>
</dbReference>
<feature type="binding site" evidence="6">
    <location>
        <position position="82"/>
    </location>
    <ligand>
        <name>S-adenosyl-L-methionine</name>
        <dbReference type="ChEBI" id="CHEBI:59789"/>
    </ligand>
</feature>
<reference evidence="7" key="2">
    <citation type="submission" date="2021-04" db="EMBL/GenBank/DDBJ databases">
        <authorList>
            <person name="Gilroy R."/>
        </authorList>
    </citation>
    <scope>NUCLEOTIDE SEQUENCE</scope>
    <source>
        <strain evidence="7">CHK189-11263</strain>
    </source>
</reference>
<feature type="binding site" evidence="6">
    <location>
        <begin position="128"/>
        <end position="129"/>
    </location>
    <ligand>
        <name>S-adenosyl-L-methionine</name>
        <dbReference type="ChEBI" id="CHEBI:59789"/>
    </ligand>
</feature>
<evidence type="ECO:0000256" key="4">
    <source>
        <dbReference type="ARBA" id="ARBA00022679"/>
    </source>
</evidence>
<evidence type="ECO:0000256" key="1">
    <source>
        <dbReference type="ARBA" id="ARBA00022490"/>
    </source>
</evidence>